<comment type="caution">
    <text evidence="4">The sequence shown here is derived from an EMBL/GenBank/DDBJ whole genome shotgun (WGS) entry which is preliminary data.</text>
</comment>
<dbReference type="GO" id="GO:0008777">
    <property type="term" value="F:acetylornithine deacetylase activity"/>
    <property type="evidence" value="ECO:0007669"/>
    <property type="project" value="TreeGrafter"/>
</dbReference>
<dbReference type="SUPFAM" id="SSF55031">
    <property type="entry name" value="Bacterial exopeptidase dimerisation domain"/>
    <property type="match status" value="1"/>
</dbReference>
<reference evidence="4" key="2">
    <citation type="submission" date="2021-04" db="EMBL/GenBank/DDBJ databases">
        <authorList>
            <person name="Gilroy R."/>
        </authorList>
    </citation>
    <scope>NUCLEOTIDE SEQUENCE</scope>
    <source>
        <strain evidence="4">ChiHjej12B11-16260</strain>
    </source>
</reference>
<dbReference type="EMBL" id="DXFB01000139">
    <property type="protein sequence ID" value="HIX45616.1"/>
    <property type="molecule type" value="Genomic_DNA"/>
</dbReference>
<keyword evidence="2" id="KW-0378">Hydrolase</keyword>
<sequence length="360" mass="39616">MTDDRKDEIYYAAIELLQRQVRALAPRCERRAVADLWESQLQQDGYETHREGNQVWAVAAAYDESLPTLLLEVGIDMSLPAGGWSRDPYEPVEDECCLYGIGINRFGASAVSLWAAFRLLSGTPQPYNMIFWVSCKEDEADVEELDSVWQHLPKPDFAVVGQPTDMRPAVSECGYMRLGCEVRGKAGSVAKGDGVNAIYKALPALAALQDFHLERLSVTLGEVKFTAASIEAAADEGMVPDSCRFMIEVRANDCYTNDEILSLLQAALPCEMTPMPGAAEASHIDMQHPFVRRAELLGCEPFGSSARSDRAYIDCPSVGIGPGEPEPVAGDEFIRLADVREAIEMFVNLLDDLQLSTPEE</sequence>
<dbReference type="InterPro" id="IPR036264">
    <property type="entry name" value="Bact_exopeptidase_dim_dom"/>
</dbReference>
<dbReference type="GO" id="GO:0006526">
    <property type="term" value="P:L-arginine biosynthetic process"/>
    <property type="evidence" value="ECO:0007669"/>
    <property type="project" value="TreeGrafter"/>
</dbReference>
<name>A0A9D1VRP5_9BACT</name>
<dbReference type="AlphaFoldDB" id="A0A9D1VRP5"/>
<dbReference type="Gene3D" id="3.40.630.10">
    <property type="entry name" value="Zn peptidases"/>
    <property type="match status" value="2"/>
</dbReference>
<dbReference type="PANTHER" id="PTHR43808">
    <property type="entry name" value="ACETYLORNITHINE DEACETYLASE"/>
    <property type="match status" value="1"/>
</dbReference>
<evidence type="ECO:0000313" key="5">
    <source>
        <dbReference type="Proteomes" id="UP000824246"/>
    </source>
</evidence>
<protein>
    <submittedName>
        <fullName evidence="4">Peptidase dimerization domain-containing protein</fullName>
    </submittedName>
</protein>
<dbReference type="Proteomes" id="UP000824246">
    <property type="component" value="Unassembled WGS sequence"/>
</dbReference>
<organism evidence="4 5">
    <name type="scientific">Candidatus Barnesiella excrementipullorum</name>
    <dbReference type="NCBI Taxonomy" id="2838479"/>
    <lineage>
        <taxon>Bacteria</taxon>
        <taxon>Pseudomonadati</taxon>
        <taxon>Bacteroidota</taxon>
        <taxon>Bacteroidia</taxon>
        <taxon>Bacteroidales</taxon>
        <taxon>Barnesiellaceae</taxon>
        <taxon>Barnesiella</taxon>
    </lineage>
</organism>
<dbReference type="InterPro" id="IPR011650">
    <property type="entry name" value="Peptidase_M20_dimer"/>
</dbReference>
<dbReference type="PANTHER" id="PTHR43808:SF31">
    <property type="entry name" value="N-ACETYL-L-CITRULLINE DEACETYLASE"/>
    <property type="match status" value="1"/>
</dbReference>
<proteinExistence type="predicted"/>
<evidence type="ECO:0000256" key="2">
    <source>
        <dbReference type="ARBA" id="ARBA00022801"/>
    </source>
</evidence>
<gene>
    <name evidence="4" type="ORF">H9982_05300</name>
</gene>
<accession>A0A9D1VRP5</accession>
<dbReference type="SUPFAM" id="SSF53187">
    <property type="entry name" value="Zn-dependent exopeptidases"/>
    <property type="match status" value="1"/>
</dbReference>
<evidence type="ECO:0000313" key="4">
    <source>
        <dbReference type="EMBL" id="HIX45616.1"/>
    </source>
</evidence>
<feature type="domain" description="Peptidase M20 dimerisation" evidence="3">
    <location>
        <begin position="172"/>
        <end position="268"/>
    </location>
</feature>
<dbReference type="Pfam" id="PF07687">
    <property type="entry name" value="M20_dimer"/>
    <property type="match status" value="1"/>
</dbReference>
<evidence type="ECO:0000259" key="3">
    <source>
        <dbReference type="Pfam" id="PF07687"/>
    </source>
</evidence>
<keyword evidence="1" id="KW-0479">Metal-binding</keyword>
<evidence type="ECO:0000256" key="1">
    <source>
        <dbReference type="ARBA" id="ARBA00022723"/>
    </source>
</evidence>
<dbReference type="InterPro" id="IPR050072">
    <property type="entry name" value="Peptidase_M20A"/>
</dbReference>
<reference evidence="4" key="1">
    <citation type="journal article" date="2021" name="PeerJ">
        <title>Extensive microbial diversity within the chicken gut microbiome revealed by metagenomics and culture.</title>
        <authorList>
            <person name="Gilroy R."/>
            <person name="Ravi A."/>
            <person name="Getino M."/>
            <person name="Pursley I."/>
            <person name="Horton D.L."/>
            <person name="Alikhan N.F."/>
            <person name="Baker D."/>
            <person name="Gharbi K."/>
            <person name="Hall N."/>
            <person name="Watson M."/>
            <person name="Adriaenssens E.M."/>
            <person name="Foster-Nyarko E."/>
            <person name="Jarju S."/>
            <person name="Secka A."/>
            <person name="Antonio M."/>
            <person name="Oren A."/>
            <person name="Chaudhuri R.R."/>
            <person name="La Ragione R."/>
            <person name="Hildebrand F."/>
            <person name="Pallen M.J."/>
        </authorList>
    </citation>
    <scope>NUCLEOTIDE SEQUENCE</scope>
    <source>
        <strain evidence="4">ChiHjej12B11-16260</strain>
    </source>
</reference>